<accession>A0A845L581</accession>
<proteinExistence type="predicted"/>
<dbReference type="RefSeq" id="WP_161260332.1">
    <property type="nucleotide sequence ID" value="NZ_JAFBDC010000001.1"/>
</dbReference>
<sequence length="75" mass="8966">MTELFWLYVYEPNEVSDFQLLDYSARDREVERSRWDYIHCGLYPADRMLVVQADTSAAARQKAIQQLLRYRFLSG</sequence>
<keyword evidence="2" id="KW-1185">Reference proteome</keyword>
<evidence type="ECO:0000313" key="1">
    <source>
        <dbReference type="EMBL" id="MZP41762.1"/>
    </source>
</evidence>
<dbReference type="Proteomes" id="UP000471031">
    <property type="component" value="Unassembled WGS sequence"/>
</dbReference>
<protein>
    <submittedName>
        <fullName evidence="1">Uncharacterized protein</fullName>
    </submittedName>
</protein>
<comment type="caution">
    <text evidence="1">The sequence shown here is derived from an EMBL/GenBank/DDBJ whole genome shotgun (WGS) entry which is preliminary data.</text>
</comment>
<name>A0A845L581_HELGE</name>
<organism evidence="1 2">
    <name type="scientific">Heliomicrobium gestii</name>
    <name type="common">Heliobacterium gestii</name>
    <dbReference type="NCBI Taxonomy" id="2699"/>
    <lineage>
        <taxon>Bacteria</taxon>
        <taxon>Bacillati</taxon>
        <taxon>Bacillota</taxon>
        <taxon>Clostridia</taxon>
        <taxon>Eubacteriales</taxon>
        <taxon>Heliobacteriaceae</taxon>
        <taxon>Heliomicrobium</taxon>
    </lineage>
</organism>
<reference evidence="1 2" key="1">
    <citation type="submission" date="2020-01" db="EMBL/GenBank/DDBJ databases">
        <title>Whole genome sequence of Heliobacterium gestii DSM 11169.</title>
        <authorList>
            <person name="Kyndt J.A."/>
            <person name="Meyer T.E."/>
        </authorList>
    </citation>
    <scope>NUCLEOTIDE SEQUENCE [LARGE SCALE GENOMIC DNA]</scope>
    <source>
        <strain evidence="1 2">DSM 11169</strain>
    </source>
</reference>
<dbReference type="OrthoDB" id="2084222at2"/>
<dbReference type="EMBL" id="WXEX01000001">
    <property type="protein sequence ID" value="MZP41762.1"/>
    <property type="molecule type" value="Genomic_DNA"/>
</dbReference>
<dbReference type="AlphaFoldDB" id="A0A845L581"/>
<evidence type="ECO:0000313" key="2">
    <source>
        <dbReference type="Proteomes" id="UP000471031"/>
    </source>
</evidence>
<gene>
    <name evidence="1" type="ORF">GTO89_01790</name>
</gene>